<evidence type="ECO:0000313" key="4">
    <source>
        <dbReference type="Proteomes" id="UP001597368"/>
    </source>
</evidence>
<protein>
    <recommendedName>
        <fullName evidence="2">DUF7426 domain-containing protein</fullName>
    </recommendedName>
</protein>
<dbReference type="RefSeq" id="WP_379583816.1">
    <property type="nucleotide sequence ID" value="NZ_JBHUFV010000112.1"/>
</dbReference>
<name>A0ABW4TFK9_9ACTN</name>
<feature type="domain" description="DUF7426" evidence="2">
    <location>
        <begin position="6"/>
        <end position="124"/>
    </location>
</feature>
<accession>A0ABW4TFK9</accession>
<dbReference type="EMBL" id="JBHUFV010000112">
    <property type="protein sequence ID" value="MFD1940531.1"/>
    <property type="molecule type" value="Genomic_DNA"/>
</dbReference>
<feature type="compositionally biased region" description="Polar residues" evidence="1">
    <location>
        <begin position="130"/>
        <end position="145"/>
    </location>
</feature>
<gene>
    <name evidence="3" type="ORF">ACFSKW_54660</name>
</gene>
<sequence length="162" mass="17255">MPKFPEVAAFLGETLDLPINGTVYSVPPVDAETGVRLVSRFTEVASKADDEEVSDDLTEIALYQETLGPVYAQLLAAKVPWPMIKAAGLTALTWHLHGEDTALIVWERGGFPKRALTSTTAEPPVIQGEVLSTPSPDSESGTTPNPRKARTSRGRTSSPAGA</sequence>
<evidence type="ECO:0000256" key="1">
    <source>
        <dbReference type="SAM" id="MobiDB-lite"/>
    </source>
</evidence>
<reference evidence="4" key="1">
    <citation type="journal article" date="2019" name="Int. J. Syst. Evol. Microbiol.">
        <title>The Global Catalogue of Microorganisms (GCM) 10K type strain sequencing project: providing services to taxonomists for standard genome sequencing and annotation.</title>
        <authorList>
            <consortium name="The Broad Institute Genomics Platform"/>
            <consortium name="The Broad Institute Genome Sequencing Center for Infectious Disease"/>
            <person name="Wu L."/>
            <person name="Ma J."/>
        </authorList>
    </citation>
    <scope>NUCLEOTIDE SEQUENCE [LARGE SCALE GENOMIC DNA]</scope>
    <source>
        <strain evidence="4">ICMP 6774ER</strain>
    </source>
</reference>
<dbReference type="InterPro" id="IPR055849">
    <property type="entry name" value="DUF7426"/>
</dbReference>
<proteinExistence type="predicted"/>
<organism evidence="3 4">
    <name type="scientific">Nonomuraea mangrovi</name>
    <dbReference type="NCBI Taxonomy" id="2316207"/>
    <lineage>
        <taxon>Bacteria</taxon>
        <taxon>Bacillati</taxon>
        <taxon>Actinomycetota</taxon>
        <taxon>Actinomycetes</taxon>
        <taxon>Streptosporangiales</taxon>
        <taxon>Streptosporangiaceae</taxon>
        <taxon>Nonomuraea</taxon>
    </lineage>
</organism>
<dbReference type="Pfam" id="PF24201">
    <property type="entry name" value="DUF7426"/>
    <property type="match status" value="1"/>
</dbReference>
<keyword evidence="4" id="KW-1185">Reference proteome</keyword>
<feature type="region of interest" description="Disordered" evidence="1">
    <location>
        <begin position="116"/>
        <end position="162"/>
    </location>
</feature>
<evidence type="ECO:0000313" key="3">
    <source>
        <dbReference type="EMBL" id="MFD1940531.1"/>
    </source>
</evidence>
<evidence type="ECO:0000259" key="2">
    <source>
        <dbReference type="Pfam" id="PF24201"/>
    </source>
</evidence>
<dbReference type="Proteomes" id="UP001597368">
    <property type="component" value="Unassembled WGS sequence"/>
</dbReference>
<comment type="caution">
    <text evidence="3">The sequence shown here is derived from an EMBL/GenBank/DDBJ whole genome shotgun (WGS) entry which is preliminary data.</text>
</comment>